<keyword evidence="2" id="KW-1185">Reference proteome</keyword>
<comment type="caution">
    <text evidence="1">The sequence shown here is derived from an EMBL/GenBank/DDBJ whole genome shotgun (WGS) entry which is preliminary data.</text>
</comment>
<protein>
    <recommendedName>
        <fullName evidence="3">DNA recombination and repair protein Rad51-like C-terminal domain-containing protein</fullName>
    </recommendedName>
</protein>
<gene>
    <name evidence="1" type="ORF">M231_07821</name>
</gene>
<dbReference type="AlphaFoldDB" id="A0A4Q1BB44"/>
<dbReference type="EMBL" id="SDIL01000173">
    <property type="protein sequence ID" value="RXK34916.1"/>
    <property type="molecule type" value="Genomic_DNA"/>
</dbReference>
<evidence type="ECO:0008006" key="3">
    <source>
        <dbReference type="Google" id="ProtNLM"/>
    </source>
</evidence>
<proteinExistence type="predicted"/>
<sequence>MTRLSLHLPLSALLPPKDDPHSVPLNPLPSPAIIIGPLPPTSPLHLSLQYLALSDIPDFHRPSRHRERVLILTGSKDTFRHALEEEDEDWFRDHGADYDVLYRLRRVDMRFCPSPQQLMMMLVLLSVGEGTEPHKVSQQPGMIILWDIAGMFMEEIGGDENEPQTCHPEHEQRFRSEACISDYLSLLSAARTTISQMSSPDISSIRLIILEPHLSATSAMPIFPVRPTDENDPMPRATRERRVMVMEGLTKLFGRQAIGQVNSLSSESDLRDGSSYSLNLDMYPGEIFQMRRRRCGRAEWAGATVVGPDEGVDGDLGGWRWGFV</sequence>
<organism evidence="1 2">
    <name type="scientific">Tremella mesenterica</name>
    <name type="common">Jelly fungus</name>
    <dbReference type="NCBI Taxonomy" id="5217"/>
    <lineage>
        <taxon>Eukaryota</taxon>
        <taxon>Fungi</taxon>
        <taxon>Dikarya</taxon>
        <taxon>Basidiomycota</taxon>
        <taxon>Agaricomycotina</taxon>
        <taxon>Tremellomycetes</taxon>
        <taxon>Tremellales</taxon>
        <taxon>Tremellaceae</taxon>
        <taxon>Tremella</taxon>
    </lineage>
</organism>
<dbReference type="InParanoid" id="A0A4Q1BB44"/>
<name>A0A4Q1BB44_TREME</name>
<evidence type="ECO:0000313" key="1">
    <source>
        <dbReference type="EMBL" id="RXK34916.1"/>
    </source>
</evidence>
<accession>A0A4Q1BB44</accession>
<evidence type="ECO:0000313" key="2">
    <source>
        <dbReference type="Proteomes" id="UP000289152"/>
    </source>
</evidence>
<dbReference type="OrthoDB" id="2564491at2759"/>
<dbReference type="VEuPathDB" id="FungiDB:TREMEDRAFT_61129"/>
<dbReference type="Proteomes" id="UP000289152">
    <property type="component" value="Unassembled WGS sequence"/>
</dbReference>
<dbReference type="STRING" id="5217.A0A4Q1BB44"/>
<reference evidence="1 2" key="1">
    <citation type="submission" date="2016-06" db="EMBL/GenBank/DDBJ databases">
        <title>Evolution of pathogenesis and genome organization in the Tremellales.</title>
        <authorList>
            <person name="Cuomo C."/>
            <person name="Litvintseva A."/>
            <person name="Heitman J."/>
            <person name="Chen Y."/>
            <person name="Sun S."/>
            <person name="Springer D."/>
            <person name="Dromer F."/>
            <person name="Young S."/>
            <person name="Zeng Q."/>
            <person name="Chapman S."/>
            <person name="Gujja S."/>
            <person name="Saif S."/>
            <person name="Birren B."/>
        </authorList>
    </citation>
    <scope>NUCLEOTIDE SEQUENCE [LARGE SCALE GENOMIC DNA]</scope>
    <source>
        <strain evidence="1 2">ATCC 28783</strain>
    </source>
</reference>